<name>A0AAW1WWS2_RUBAR</name>
<sequence>MACEVGGGGGLDNASSCFGSPRKNRIKLLCSHGGKILPRPADGLLRYIGGETRVIALSRDITFSELMKKVSAVVDGDVVLKFQLIPEDLDTLVSVRNNEDVKHMLDEYDRQESQGMSPRLRTFLFPSKPIMIETSTSTSSQTLELEQRYIDAINGIVRSPKQPPPPLICSTSSIGNCSSPRASYSPIASFSISSACSSPKSVASPEHHFMVVQEANQLLQASRFSLPPPVMHKVQSSPSICGNLNIQQYPNLNFAHRHHQGGGSHYLHQASYHHISRSPHPHNHGRGGGLGTPTPPHTSPRGRSESGSVRSFMGQNQSHHNSTCSSPRHQNQRPNAGGFGYYDDPYAYYDRVDRRAESLPPSGHEFVS</sequence>
<dbReference type="Pfam" id="PF00564">
    <property type="entry name" value="PB1"/>
    <property type="match status" value="1"/>
</dbReference>
<dbReference type="InterPro" id="IPR000270">
    <property type="entry name" value="PB1_dom"/>
</dbReference>
<dbReference type="CDD" id="cd06410">
    <property type="entry name" value="PB1_UP2"/>
    <property type="match status" value="1"/>
</dbReference>
<evidence type="ECO:0000313" key="3">
    <source>
        <dbReference type="EMBL" id="KAK9929056.1"/>
    </source>
</evidence>
<reference evidence="3 4" key="1">
    <citation type="journal article" date="2023" name="G3 (Bethesda)">
        <title>A chromosome-length genome assembly and annotation of blackberry (Rubus argutus, cv. 'Hillquist').</title>
        <authorList>
            <person name="Bruna T."/>
            <person name="Aryal R."/>
            <person name="Dudchenko O."/>
            <person name="Sargent D.J."/>
            <person name="Mead D."/>
            <person name="Buti M."/>
            <person name="Cavallini A."/>
            <person name="Hytonen T."/>
            <person name="Andres J."/>
            <person name="Pham M."/>
            <person name="Weisz D."/>
            <person name="Mascagni F."/>
            <person name="Usai G."/>
            <person name="Natali L."/>
            <person name="Bassil N."/>
            <person name="Fernandez G.E."/>
            <person name="Lomsadze A."/>
            <person name="Armour M."/>
            <person name="Olukolu B."/>
            <person name="Poorten T."/>
            <person name="Britton C."/>
            <person name="Davik J."/>
            <person name="Ashrafi H."/>
            <person name="Aiden E.L."/>
            <person name="Borodovsky M."/>
            <person name="Worthington M."/>
        </authorList>
    </citation>
    <scope>NUCLEOTIDE SEQUENCE [LARGE SCALE GENOMIC DNA]</scope>
    <source>
        <strain evidence="3">PI 553951</strain>
    </source>
</reference>
<keyword evidence="4" id="KW-1185">Reference proteome</keyword>
<feature type="domain" description="PB1" evidence="2">
    <location>
        <begin position="40"/>
        <end position="127"/>
    </location>
</feature>
<evidence type="ECO:0000256" key="1">
    <source>
        <dbReference type="SAM" id="MobiDB-lite"/>
    </source>
</evidence>
<proteinExistence type="predicted"/>
<organism evidence="3 4">
    <name type="scientific">Rubus argutus</name>
    <name type="common">Southern blackberry</name>
    <dbReference type="NCBI Taxonomy" id="59490"/>
    <lineage>
        <taxon>Eukaryota</taxon>
        <taxon>Viridiplantae</taxon>
        <taxon>Streptophyta</taxon>
        <taxon>Embryophyta</taxon>
        <taxon>Tracheophyta</taxon>
        <taxon>Spermatophyta</taxon>
        <taxon>Magnoliopsida</taxon>
        <taxon>eudicotyledons</taxon>
        <taxon>Gunneridae</taxon>
        <taxon>Pentapetalae</taxon>
        <taxon>rosids</taxon>
        <taxon>fabids</taxon>
        <taxon>Rosales</taxon>
        <taxon>Rosaceae</taxon>
        <taxon>Rosoideae</taxon>
        <taxon>Rosoideae incertae sedis</taxon>
        <taxon>Rubus</taxon>
    </lineage>
</organism>
<dbReference type="AlphaFoldDB" id="A0AAW1WWS2"/>
<dbReference type="EMBL" id="JBEDUW010000005">
    <property type="protein sequence ID" value="KAK9929056.1"/>
    <property type="molecule type" value="Genomic_DNA"/>
</dbReference>
<dbReference type="SMART" id="SM00666">
    <property type="entry name" value="PB1"/>
    <property type="match status" value="1"/>
</dbReference>
<evidence type="ECO:0000313" key="4">
    <source>
        <dbReference type="Proteomes" id="UP001457282"/>
    </source>
</evidence>
<dbReference type="Gene3D" id="3.10.20.90">
    <property type="entry name" value="Phosphatidylinositol 3-kinase Catalytic Subunit, Chain A, domain 1"/>
    <property type="match status" value="1"/>
</dbReference>
<evidence type="ECO:0000259" key="2">
    <source>
        <dbReference type="SMART" id="SM00666"/>
    </source>
</evidence>
<dbReference type="PANTHER" id="PTHR31066">
    <property type="entry name" value="OS05G0427100 PROTEIN-RELATED"/>
    <property type="match status" value="1"/>
</dbReference>
<comment type="caution">
    <text evidence="3">The sequence shown here is derived from an EMBL/GenBank/DDBJ whole genome shotgun (WGS) entry which is preliminary data.</text>
</comment>
<feature type="region of interest" description="Disordered" evidence="1">
    <location>
        <begin position="275"/>
        <end position="339"/>
    </location>
</feature>
<dbReference type="InterPro" id="IPR053198">
    <property type="entry name" value="Gynoecium_Dev_Regulator"/>
</dbReference>
<feature type="compositionally biased region" description="Basic residues" evidence="1">
    <location>
        <begin position="275"/>
        <end position="285"/>
    </location>
</feature>
<feature type="compositionally biased region" description="Polar residues" evidence="1">
    <location>
        <begin position="305"/>
        <end position="334"/>
    </location>
</feature>
<dbReference type="PANTHER" id="PTHR31066:SF47">
    <property type="entry name" value="PB1 DOMAIN-CONTAINING PROTEIN"/>
    <property type="match status" value="1"/>
</dbReference>
<gene>
    <name evidence="3" type="ORF">M0R45_026166</name>
</gene>
<dbReference type="Proteomes" id="UP001457282">
    <property type="component" value="Unassembled WGS sequence"/>
</dbReference>
<accession>A0AAW1WWS2</accession>
<dbReference type="SUPFAM" id="SSF54277">
    <property type="entry name" value="CAD &amp; PB1 domains"/>
    <property type="match status" value="1"/>
</dbReference>
<protein>
    <recommendedName>
        <fullName evidence="2">PB1 domain-containing protein</fullName>
    </recommendedName>
</protein>